<organism evidence="7 8">
    <name type="scientific">Xaviernesmea rhizosphaerae</name>
    <dbReference type="NCBI Taxonomy" id="1672749"/>
    <lineage>
        <taxon>Bacteria</taxon>
        <taxon>Pseudomonadati</taxon>
        <taxon>Pseudomonadota</taxon>
        <taxon>Alphaproteobacteria</taxon>
        <taxon>Hyphomicrobiales</taxon>
        <taxon>Rhizobiaceae</taxon>
        <taxon>Rhizobium/Agrobacterium group</taxon>
        <taxon>Xaviernesmea</taxon>
    </lineage>
</organism>
<evidence type="ECO:0000256" key="6">
    <source>
        <dbReference type="SAM" id="Phobius"/>
    </source>
</evidence>
<feature type="transmembrane region" description="Helical" evidence="6">
    <location>
        <begin position="193"/>
        <end position="219"/>
    </location>
</feature>
<dbReference type="PANTHER" id="PTHR47089:SF1">
    <property type="entry name" value="GUANOSINE ABC TRANSPORTER PERMEASE PROTEIN NUPP"/>
    <property type="match status" value="1"/>
</dbReference>
<comment type="caution">
    <text evidence="7">The sequence shown here is derived from an EMBL/GenBank/DDBJ whole genome shotgun (WGS) entry which is preliminary data.</text>
</comment>
<feature type="transmembrane region" description="Helical" evidence="6">
    <location>
        <begin position="254"/>
        <end position="274"/>
    </location>
</feature>
<evidence type="ECO:0000313" key="7">
    <source>
        <dbReference type="EMBL" id="OLP56468.1"/>
    </source>
</evidence>
<protein>
    <submittedName>
        <fullName evidence="7">ABC transporter permease</fullName>
    </submittedName>
</protein>
<dbReference type="STRING" id="1672749.BJF92_10130"/>
<accession>A0A1Q9AM48</accession>
<evidence type="ECO:0000256" key="3">
    <source>
        <dbReference type="ARBA" id="ARBA00022692"/>
    </source>
</evidence>
<feature type="transmembrane region" description="Helical" evidence="6">
    <location>
        <begin position="64"/>
        <end position="82"/>
    </location>
</feature>
<dbReference type="OrthoDB" id="9809785at2"/>
<gene>
    <name evidence="7" type="ORF">BJF92_10130</name>
</gene>
<keyword evidence="4 6" id="KW-1133">Transmembrane helix</keyword>
<dbReference type="CDD" id="cd06580">
    <property type="entry name" value="TM_PBP1_transp_TpRbsC_like"/>
    <property type="match status" value="1"/>
</dbReference>
<dbReference type="GO" id="GO:0005886">
    <property type="term" value="C:plasma membrane"/>
    <property type="evidence" value="ECO:0007669"/>
    <property type="project" value="UniProtKB-SubCell"/>
</dbReference>
<feature type="transmembrane region" description="Helical" evidence="6">
    <location>
        <begin position="326"/>
        <end position="345"/>
    </location>
</feature>
<name>A0A1Q9AM48_9HYPH</name>
<proteinExistence type="predicted"/>
<comment type="subcellular location">
    <subcellularLocation>
        <location evidence="1">Cell membrane</location>
        <topology evidence="1">Multi-pass membrane protein</topology>
    </subcellularLocation>
</comment>
<feature type="transmembrane region" description="Helical" evidence="6">
    <location>
        <begin position="118"/>
        <end position="141"/>
    </location>
</feature>
<keyword evidence="2" id="KW-1003">Cell membrane</keyword>
<feature type="transmembrane region" description="Helical" evidence="6">
    <location>
        <begin position="21"/>
        <end position="44"/>
    </location>
</feature>
<reference evidence="7 8" key="1">
    <citation type="submission" date="2016-09" db="EMBL/GenBank/DDBJ databases">
        <title>Rhizobium sp. nov., a novel species isolated from the rice rhizosphere.</title>
        <authorList>
            <person name="Zhao J."/>
            <person name="Zhang X."/>
        </authorList>
    </citation>
    <scope>NUCLEOTIDE SEQUENCE [LARGE SCALE GENOMIC DNA]</scope>
    <source>
        <strain evidence="7 8">MH17</strain>
    </source>
</reference>
<evidence type="ECO:0000256" key="4">
    <source>
        <dbReference type="ARBA" id="ARBA00022989"/>
    </source>
</evidence>
<dbReference type="Pfam" id="PF02653">
    <property type="entry name" value="BPD_transp_2"/>
    <property type="match status" value="1"/>
</dbReference>
<evidence type="ECO:0000256" key="1">
    <source>
        <dbReference type="ARBA" id="ARBA00004651"/>
    </source>
</evidence>
<feature type="transmembrane region" description="Helical" evidence="6">
    <location>
        <begin position="94"/>
        <end position="112"/>
    </location>
</feature>
<dbReference type="InterPro" id="IPR001851">
    <property type="entry name" value="ABC_transp_permease"/>
</dbReference>
<evidence type="ECO:0000313" key="8">
    <source>
        <dbReference type="Proteomes" id="UP000186143"/>
    </source>
</evidence>
<dbReference type="RefSeq" id="WP_075633484.1">
    <property type="nucleotide sequence ID" value="NZ_MKIO01000021.1"/>
</dbReference>
<dbReference type="Proteomes" id="UP000186143">
    <property type="component" value="Unassembled WGS sequence"/>
</dbReference>
<evidence type="ECO:0000256" key="5">
    <source>
        <dbReference type="ARBA" id="ARBA00023136"/>
    </source>
</evidence>
<keyword evidence="5 6" id="KW-0472">Membrane</keyword>
<dbReference type="PANTHER" id="PTHR47089">
    <property type="entry name" value="ABC TRANSPORTER, PERMEASE PROTEIN"/>
    <property type="match status" value="1"/>
</dbReference>
<evidence type="ECO:0000256" key="2">
    <source>
        <dbReference type="ARBA" id="ARBA00022475"/>
    </source>
</evidence>
<dbReference type="EMBL" id="MKIO01000021">
    <property type="protein sequence ID" value="OLP56468.1"/>
    <property type="molecule type" value="Genomic_DNA"/>
</dbReference>
<feature type="transmembrane region" description="Helical" evidence="6">
    <location>
        <begin position="286"/>
        <end position="314"/>
    </location>
</feature>
<keyword evidence="3 6" id="KW-0812">Transmembrane</keyword>
<dbReference type="GO" id="GO:0022857">
    <property type="term" value="F:transmembrane transporter activity"/>
    <property type="evidence" value="ECO:0007669"/>
    <property type="project" value="InterPro"/>
</dbReference>
<feature type="transmembrane region" description="Helical" evidence="6">
    <location>
        <begin position="153"/>
        <end position="173"/>
    </location>
</feature>
<dbReference type="AlphaFoldDB" id="A0A1Q9AM48"/>
<sequence length="353" mass="36530">MSEKTMTPRPSRLPALSLPAVPLAILIGVVLGGLLVLVSGGNPLDAYWRILVGSLAPANWPDTLNWAVPLVGMTIAAAIPLRGGMVNLGGDGQLAIGGFVAAVLPVMLPQILPEAIALPGPVLAALAILAAMLASGLYAALAALGEVRFGIPMLISSLLLSYPAIGVTSYFVGFPLRDTTTGLSQTAMIPEGARLMTISGPLNIGLLMIVAVAALVLYVDRRTVGGYELRMRGLNPRFTAYGGVKPGPQMLRTLFASGAIAGLVGAIIVLGSLYRFQDGALLSPGYTWSGLMAALLAGGEPLGAITAGLFFAALQTGGFAMQRETEIPRVLTMILQAIIILFLAMRHGVGRRG</sequence>